<dbReference type="SUPFAM" id="SSF53474">
    <property type="entry name" value="alpha/beta-Hydrolases"/>
    <property type="match status" value="1"/>
</dbReference>
<evidence type="ECO:0000313" key="3">
    <source>
        <dbReference type="Proteomes" id="UP001374893"/>
    </source>
</evidence>
<sequence>MRRFLPLLGFLLLPACTFLPRPAPVPVPTETHEPEGKADELVILLPGRHSLPSEFRREGFLELVRGKHPSATIVAPDLHIGYYRNRSATERIHRDLVVPAREAGIRDVTLVGISMGGLGAVLYDLEHPGMAKSLVLLSPFLGDEEVIEDIRASSGLESWRPKGPEPDGFSRRVWIGLQKQWLNGHSRPDLLLGCGRSDRLAATSKLFQREFLNRGEAAWLAGDHNWPTWKCLYAELNRQPRVPETLEP</sequence>
<gene>
    <name evidence="2" type="ORF">HAHE_33170</name>
</gene>
<feature type="domain" description="AB hydrolase-1" evidence="1">
    <location>
        <begin position="42"/>
        <end position="238"/>
    </location>
</feature>
<dbReference type="Proteomes" id="UP001374893">
    <property type="component" value="Chromosome"/>
</dbReference>
<dbReference type="EMBL" id="AP024702">
    <property type="protein sequence ID" value="BCX49409.1"/>
    <property type="molecule type" value="Genomic_DNA"/>
</dbReference>
<name>A0ABM7RI73_9BACT</name>
<dbReference type="Pfam" id="PF12697">
    <property type="entry name" value="Abhydrolase_6"/>
    <property type="match status" value="1"/>
</dbReference>
<keyword evidence="3" id="KW-1185">Reference proteome</keyword>
<dbReference type="InterPro" id="IPR000073">
    <property type="entry name" value="AB_hydrolase_1"/>
</dbReference>
<proteinExistence type="predicted"/>
<evidence type="ECO:0000313" key="2">
    <source>
        <dbReference type="EMBL" id="BCX49409.1"/>
    </source>
</evidence>
<organism evidence="2 3">
    <name type="scientific">Haloferula helveola</name>
    <dbReference type="NCBI Taxonomy" id="490095"/>
    <lineage>
        <taxon>Bacteria</taxon>
        <taxon>Pseudomonadati</taxon>
        <taxon>Verrucomicrobiota</taxon>
        <taxon>Verrucomicrobiia</taxon>
        <taxon>Verrucomicrobiales</taxon>
        <taxon>Verrucomicrobiaceae</taxon>
        <taxon>Haloferula</taxon>
    </lineage>
</organism>
<dbReference type="Gene3D" id="3.40.50.1820">
    <property type="entry name" value="alpha/beta hydrolase"/>
    <property type="match status" value="1"/>
</dbReference>
<accession>A0ABM7RI73</accession>
<evidence type="ECO:0000259" key="1">
    <source>
        <dbReference type="Pfam" id="PF12697"/>
    </source>
</evidence>
<dbReference type="InterPro" id="IPR029058">
    <property type="entry name" value="AB_hydrolase_fold"/>
</dbReference>
<reference evidence="2 3" key="1">
    <citation type="submission" date="2021-06" db="EMBL/GenBank/DDBJ databases">
        <title>Complete genome of Haloferula helveola possessing various polysaccharide degrading enzymes.</title>
        <authorList>
            <person name="Takami H."/>
            <person name="Huang C."/>
            <person name="Hamasaki K."/>
        </authorList>
    </citation>
    <scope>NUCLEOTIDE SEQUENCE [LARGE SCALE GENOMIC DNA]</scope>
    <source>
        <strain evidence="2 3">CN-1</strain>
    </source>
</reference>
<dbReference type="RefSeq" id="WP_338685995.1">
    <property type="nucleotide sequence ID" value="NZ_AP024702.1"/>
</dbReference>
<protein>
    <submittedName>
        <fullName evidence="2">Esterase</fullName>
    </submittedName>
</protein>